<dbReference type="InterPro" id="IPR012349">
    <property type="entry name" value="Split_barrel_FMN-bd"/>
</dbReference>
<evidence type="ECO:0000259" key="1">
    <source>
        <dbReference type="Pfam" id="PF01243"/>
    </source>
</evidence>
<dbReference type="PANTHER" id="PTHR39336">
    <property type="entry name" value="PYRIDOXAMINE PHOSPHATE OXIDASE FAMILY PROTEIN (AFU_ORTHOLOGUE AFUA_6G11440)"/>
    <property type="match status" value="1"/>
</dbReference>
<dbReference type="Gene3D" id="2.30.110.10">
    <property type="entry name" value="Electron Transport, Fmn-binding Protein, Chain A"/>
    <property type="match status" value="1"/>
</dbReference>
<dbReference type="Pfam" id="PF01243">
    <property type="entry name" value="PNPOx_N"/>
    <property type="match status" value="1"/>
</dbReference>
<dbReference type="OrthoDB" id="115989at2"/>
<evidence type="ECO:0000313" key="3">
    <source>
        <dbReference type="Proteomes" id="UP000292372"/>
    </source>
</evidence>
<dbReference type="PANTHER" id="PTHR39336:SF1">
    <property type="entry name" value="PYRIDOXAMINE PHOSPHATE OXIDASE FAMILY PROTEIN (AFU_ORTHOLOGUE AFUA_6G11440)"/>
    <property type="match status" value="1"/>
</dbReference>
<reference evidence="2 3" key="1">
    <citation type="journal article" date="2015" name="Int. J. Syst. Evol. Microbiol.">
        <title>Hyunsoonleella pacifica sp. nov., isolated from seawater of South Pacific Gyre.</title>
        <authorList>
            <person name="Gao X."/>
            <person name="Zhang Z."/>
            <person name="Dai X."/>
            <person name="Zhang X.H."/>
        </authorList>
    </citation>
    <scope>NUCLEOTIDE SEQUENCE [LARGE SCALE GENOMIC DNA]</scope>
    <source>
        <strain evidence="2 3">SW033</strain>
    </source>
</reference>
<keyword evidence="3" id="KW-1185">Reference proteome</keyword>
<protein>
    <submittedName>
        <fullName evidence="2">Pyridoxamine 5'-phosphate oxidase family protein</fullName>
    </submittedName>
</protein>
<dbReference type="EMBL" id="SIRS01000002">
    <property type="protein sequence ID" value="TBN17433.1"/>
    <property type="molecule type" value="Genomic_DNA"/>
</dbReference>
<accession>A0A4Q9FQA5</accession>
<dbReference type="RefSeq" id="WP_130935725.1">
    <property type="nucleotide sequence ID" value="NZ_BMEE01000001.1"/>
</dbReference>
<evidence type="ECO:0000313" key="2">
    <source>
        <dbReference type="EMBL" id="TBN17433.1"/>
    </source>
</evidence>
<sequence>MAKFFTEITSKLQTFIEAQHIFFVATAAADGRINLSPKGLADSFKVTDKNTVLWLNLTGSGNETAAHILENNRMTIMFCSFEAKPLILRLYGSAKVYHERDAEFQNNKHHFPEIPGTRQIVEMKVESVQTSCGFAVPFMDFKEERQQLNAWAEKQGKERIENYWKEKNTKSIDGLETKIFEK</sequence>
<dbReference type="AlphaFoldDB" id="A0A4Q9FQA5"/>
<gene>
    <name evidence="2" type="ORF">EYD46_03710</name>
</gene>
<dbReference type="SUPFAM" id="SSF50475">
    <property type="entry name" value="FMN-binding split barrel"/>
    <property type="match status" value="1"/>
</dbReference>
<proteinExistence type="predicted"/>
<organism evidence="2 3">
    <name type="scientific">Hyunsoonleella pacifica</name>
    <dbReference type="NCBI Taxonomy" id="1080224"/>
    <lineage>
        <taxon>Bacteria</taxon>
        <taxon>Pseudomonadati</taxon>
        <taxon>Bacteroidota</taxon>
        <taxon>Flavobacteriia</taxon>
        <taxon>Flavobacteriales</taxon>
        <taxon>Flavobacteriaceae</taxon>
    </lineage>
</organism>
<dbReference type="InterPro" id="IPR011576">
    <property type="entry name" value="Pyridox_Oxase_N"/>
</dbReference>
<feature type="domain" description="Pyridoxamine 5'-phosphate oxidase N-terminal" evidence="1">
    <location>
        <begin position="9"/>
        <end position="132"/>
    </location>
</feature>
<comment type="caution">
    <text evidence="2">The sequence shown here is derived from an EMBL/GenBank/DDBJ whole genome shotgun (WGS) entry which is preliminary data.</text>
</comment>
<name>A0A4Q9FQA5_9FLAO</name>
<dbReference type="Proteomes" id="UP000292372">
    <property type="component" value="Unassembled WGS sequence"/>
</dbReference>